<name>A0A3S2UQ04_9BURK</name>
<dbReference type="InterPro" id="IPR011249">
    <property type="entry name" value="Metalloenz_LuxS/M16"/>
</dbReference>
<feature type="signal peptide" evidence="2">
    <location>
        <begin position="1"/>
        <end position="23"/>
    </location>
</feature>
<organism evidence="5 6">
    <name type="scientific">Rubrivivax albus</name>
    <dbReference type="NCBI Taxonomy" id="2499835"/>
    <lineage>
        <taxon>Bacteria</taxon>
        <taxon>Pseudomonadati</taxon>
        <taxon>Pseudomonadota</taxon>
        <taxon>Betaproteobacteria</taxon>
        <taxon>Burkholderiales</taxon>
        <taxon>Sphaerotilaceae</taxon>
        <taxon>Rubrivivax</taxon>
    </lineage>
</organism>
<dbReference type="Pfam" id="PF00675">
    <property type="entry name" value="Peptidase_M16"/>
    <property type="match status" value="1"/>
</dbReference>
<feature type="domain" description="Peptidase M16 C-terminal" evidence="4">
    <location>
        <begin position="199"/>
        <end position="378"/>
    </location>
</feature>
<comment type="caution">
    <text evidence="5">The sequence shown here is derived from an EMBL/GenBank/DDBJ whole genome shotgun (WGS) entry which is preliminary data.</text>
</comment>
<dbReference type="PANTHER" id="PTHR11851:SF49">
    <property type="entry name" value="MITOCHONDRIAL-PROCESSING PEPTIDASE SUBUNIT ALPHA"/>
    <property type="match status" value="1"/>
</dbReference>
<evidence type="ECO:0000256" key="1">
    <source>
        <dbReference type="ARBA" id="ARBA00007261"/>
    </source>
</evidence>
<dbReference type="Proteomes" id="UP000288178">
    <property type="component" value="Unassembled WGS sequence"/>
</dbReference>
<evidence type="ECO:0000313" key="5">
    <source>
        <dbReference type="EMBL" id="RVT51476.1"/>
    </source>
</evidence>
<evidence type="ECO:0000259" key="3">
    <source>
        <dbReference type="Pfam" id="PF00675"/>
    </source>
</evidence>
<reference evidence="5 6" key="1">
    <citation type="submission" date="2019-01" db="EMBL/GenBank/DDBJ databases">
        <authorList>
            <person name="Chen W.-M."/>
        </authorList>
    </citation>
    <scope>NUCLEOTIDE SEQUENCE [LARGE SCALE GENOMIC DNA]</scope>
    <source>
        <strain evidence="5 6">ICH-3</strain>
    </source>
</reference>
<dbReference type="GO" id="GO:0046872">
    <property type="term" value="F:metal ion binding"/>
    <property type="evidence" value="ECO:0007669"/>
    <property type="project" value="InterPro"/>
</dbReference>
<evidence type="ECO:0000259" key="4">
    <source>
        <dbReference type="Pfam" id="PF05193"/>
    </source>
</evidence>
<dbReference type="AlphaFoldDB" id="A0A3S2UQ04"/>
<evidence type="ECO:0000256" key="2">
    <source>
        <dbReference type="SAM" id="SignalP"/>
    </source>
</evidence>
<dbReference type="SUPFAM" id="SSF63411">
    <property type="entry name" value="LuxS/MPP-like metallohydrolase"/>
    <property type="match status" value="2"/>
</dbReference>
<dbReference type="OrthoDB" id="9811314at2"/>
<comment type="similarity">
    <text evidence="1">Belongs to the peptidase M16 family.</text>
</comment>
<keyword evidence="2" id="KW-0732">Signal</keyword>
<evidence type="ECO:0000313" key="6">
    <source>
        <dbReference type="Proteomes" id="UP000288178"/>
    </source>
</evidence>
<dbReference type="PANTHER" id="PTHR11851">
    <property type="entry name" value="METALLOPROTEASE"/>
    <property type="match status" value="1"/>
</dbReference>
<keyword evidence="6" id="KW-1185">Reference proteome</keyword>
<dbReference type="InterPro" id="IPR011765">
    <property type="entry name" value="Pept_M16_N"/>
</dbReference>
<gene>
    <name evidence="5" type="ORF">ENE75_11675</name>
</gene>
<dbReference type="Pfam" id="PF05193">
    <property type="entry name" value="Peptidase_M16_C"/>
    <property type="match status" value="1"/>
</dbReference>
<dbReference type="RefSeq" id="WP_128198477.1">
    <property type="nucleotide sequence ID" value="NZ_SACT01000003.1"/>
</dbReference>
<dbReference type="InterPro" id="IPR050361">
    <property type="entry name" value="MPP/UQCRC_Complex"/>
</dbReference>
<dbReference type="EMBL" id="SACT01000003">
    <property type="protein sequence ID" value="RVT51476.1"/>
    <property type="molecule type" value="Genomic_DNA"/>
</dbReference>
<feature type="domain" description="Peptidase M16 N-terminal" evidence="3">
    <location>
        <begin position="51"/>
        <end position="190"/>
    </location>
</feature>
<dbReference type="InterPro" id="IPR007863">
    <property type="entry name" value="Peptidase_M16_C"/>
</dbReference>
<proteinExistence type="inferred from homology"/>
<accession>A0A3S2UQ04</accession>
<feature type="chain" id="PRO_5018723348" evidence="2">
    <location>
        <begin position="24"/>
        <end position="452"/>
    </location>
</feature>
<sequence>MIARRGWLQAAAALSALPAAVRAADGVALPPPPLSDQRLANGLRVVGLPMPGAGTVAVQVWYRVGGKDDPPGRSGFAHLFEHLMFKRTARLPDEAFDRLTEDVGGSNNAFTAADVTVYTNDVPANHLERLLWAEAERMQNLRVDAANLASERDVVKEELREHVEADPYGRLFEALPGLAYQRHPYRRPVIGRIEDLDAATLADVQRFHATFYRPDNAVLIVAGGFDPADLDRLVDRHFGPLTAPKTPIPRVTVTEPRRTEGRRVNLRAPIVPLPAVALLWQGPQAGAADAPALQVASALLSQGDSARLAETLVFRDQLAQSAGFWADLNADAGMLAAYAVAAGGRTPAVVEKALHAELKRLATQPIAEAELDKVRTQLLTAVVAGRQSPTGVAEAAGWAIVNHGDPREAEAEVARLQAVTAADVQRVMRRHVLERPVVAVHYSAAAAKAGAR</sequence>
<protein>
    <submittedName>
        <fullName evidence="5">Insulinase family protein</fullName>
    </submittedName>
</protein>
<dbReference type="Gene3D" id="3.30.830.10">
    <property type="entry name" value="Metalloenzyme, LuxS/M16 peptidase-like"/>
    <property type="match status" value="2"/>
</dbReference>